<feature type="region of interest" description="Disordered" evidence="1">
    <location>
        <begin position="289"/>
        <end position="345"/>
    </location>
</feature>
<feature type="compositionally biased region" description="Polar residues" evidence="1">
    <location>
        <begin position="34"/>
        <end position="47"/>
    </location>
</feature>
<feature type="compositionally biased region" description="Acidic residues" evidence="1">
    <location>
        <begin position="155"/>
        <end position="169"/>
    </location>
</feature>
<protein>
    <recommendedName>
        <fullName evidence="4">PH domain-containing protein</fullName>
    </recommendedName>
</protein>
<dbReference type="Proteomes" id="UP001530400">
    <property type="component" value="Unassembled WGS sequence"/>
</dbReference>
<feature type="compositionally biased region" description="Polar residues" evidence="1">
    <location>
        <begin position="55"/>
        <end position="66"/>
    </location>
</feature>
<feature type="compositionally biased region" description="Polar residues" evidence="1">
    <location>
        <begin position="140"/>
        <end position="152"/>
    </location>
</feature>
<name>A0ABD3N425_9STRA</name>
<comment type="caution">
    <text evidence="2">The sequence shown here is derived from an EMBL/GenBank/DDBJ whole genome shotgun (WGS) entry which is preliminary data.</text>
</comment>
<feature type="compositionally biased region" description="Polar residues" evidence="1">
    <location>
        <begin position="304"/>
        <end position="317"/>
    </location>
</feature>
<feature type="compositionally biased region" description="Low complexity" evidence="1">
    <location>
        <begin position="82"/>
        <end position="91"/>
    </location>
</feature>
<sequence length="511" mass="56741">MSSSPTKYDGYSAYLSSINIKGQNTAFPSPANEALNSTESLDPTANKISDAVITPQKTITENNSNASPPFTPSTPPPPPVPTGGLPPLVKPSGSFADAVKPLRGSPSLDWHKTGVDGSGGAVVEEPIFPEHDDHPDEDSNNNSDSEPYQEPQNSSEDEPKDDEESNPPEWEDFMAHYWKLPTPDTPEFQIHAHAQDIVFLEDTDLEPCPMEPTLDEEPYLSPIRTGCIDIDMEMKHSMDELDVQHQVGGVTSPMKELSNAGLESSRIMAKLHGGEIPVDAVSIATPMKRRQAPAAVTKEDAVPRTQTPMYDLQSPNSFDEKRSVTSNTATSDKNLSPTEEEEWPRKISPLPSAKLVHASGPIQSRTSLRSLVMKKWSPSYWMHYGPHTLLLFRSKDQLDDWMYNPYHGKKAREYLIKQRIDFYGEMSGGDKEGKGGVLGHRILPVKRKTYGKNETEMYQFKLERWTNLGVSVLAAFASEEEAEVQMLHDTIAKILKSCPYGGLRNIDHMLK</sequence>
<dbReference type="AlphaFoldDB" id="A0ABD3N425"/>
<feature type="compositionally biased region" description="Polar residues" evidence="1">
    <location>
        <begin position="324"/>
        <end position="337"/>
    </location>
</feature>
<dbReference type="EMBL" id="JALLPJ020001299">
    <property type="protein sequence ID" value="KAL3770868.1"/>
    <property type="molecule type" value="Genomic_DNA"/>
</dbReference>
<gene>
    <name evidence="2" type="ORF">ACHAWO_007177</name>
</gene>
<keyword evidence="3" id="KW-1185">Reference proteome</keyword>
<evidence type="ECO:0008006" key="4">
    <source>
        <dbReference type="Google" id="ProtNLM"/>
    </source>
</evidence>
<evidence type="ECO:0000256" key="1">
    <source>
        <dbReference type="SAM" id="MobiDB-lite"/>
    </source>
</evidence>
<feature type="compositionally biased region" description="Pro residues" evidence="1">
    <location>
        <begin position="69"/>
        <end position="81"/>
    </location>
</feature>
<reference evidence="2 3" key="1">
    <citation type="submission" date="2024-10" db="EMBL/GenBank/DDBJ databases">
        <title>Updated reference genomes for cyclostephanoid diatoms.</title>
        <authorList>
            <person name="Roberts W.R."/>
            <person name="Alverson A.J."/>
        </authorList>
    </citation>
    <scope>NUCLEOTIDE SEQUENCE [LARGE SCALE GENOMIC DNA]</scope>
    <source>
        <strain evidence="2 3">AJA010-31</strain>
    </source>
</reference>
<feature type="region of interest" description="Disordered" evidence="1">
    <location>
        <begin position="22"/>
        <end position="169"/>
    </location>
</feature>
<accession>A0ABD3N425</accession>
<evidence type="ECO:0000313" key="3">
    <source>
        <dbReference type="Proteomes" id="UP001530400"/>
    </source>
</evidence>
<evidence type="ECO:0000313" key="2">
    <source>
        <dbReference type="EMBL" id="KAL3770868.1"/>
    </source>
</evidence>
<proteinExistence type="predicted"/>
<organism evidence="2 3">
    <name type="scientific">Cyclotella atomus</name>
    <dbReference type="NCBI Taxonomy" id="382360"/>
    <lineage>
        <taxon>Eukaryota</taxon>
        <taxon>Sar</taxon>
        <taxon>Stramenopiles</taxon>
        <taxon>Ochrophyta</taxon>
        <taxon>Bacillariophyta</taxon>
        <taxon>Coscinodiscophyceae</taxon>
        <taxon>Thalassiosirophycidae</taxon>
        <taxon>Stephanodiscales</taxon>
        <taxon>Stephanodiscaceae</taxon>
        <taxon>Cyclotella</taxon>
    </lineage>
</organism>